<dbReference type="SMART" id="SM00421">
    <property type="entry name" value="HTH_LUXR"/>
    <property type="match status" value="1"/>
</dbReference>
<sequence>MASLGCGLVRFDGVDERLRSLLVVTADLVGDPMLADVSYRDIGDVRRILSETELAVSDWMAGDRDEADQSRVVLNHLSEVRAEVNNYEVVRRHGSLGALDDSLRRLRAVSTVEELTNQVPREVAALGFDRVLFSWFKNRRWVPAAIHTVNGPGEALAILRASQPPYRPVGALIESEMVKRRRSIIVHDALNNPHVHQDLQAVLNSRSYVAAPVIGPGTVVGFLHADLASGKAKVDSHHQDVLSVVAEGIGLALDRLLILQELEDLRSRFDQRSGALRALLDDFDGNSCSAVDLEDRTAVSSAHRSTLLGDLTRREYEVLELVEKGYSNSVIAARLYVSEGTVKTHMKNLMRKLGTDSRMQAASLYRREVGAA</sequence>
<dbReference type="Proteomes" id="UP001230933">
    <property type="component" value="Chromosome"/>
</dbReference>
<dbReference type="GO" id="GO:0003677">
    <property type="term" value="F:DNA binding"/>
    <property type="evidence" value="ECO:0007669"/>
    <property type="project" value="UniProtKB-KW"/>
</dbReference>
<dbReference type="SUPFAM" id="SSF55781">
    <property type="entry name" value="GAF domain-like"/>
    <property type="match status" value="1"/>
</dbReference>
<name>A0AAX3ZXC2_RHOER</name>
<reference evidence="5" key="1">
    <citation type="submission" date="2023-08" db="EMBL/GenBank/DDBJ databases">
        <title>Isolation and Characterization of Rhodococcus erythropolis MGMM8.</title>
        <authorList>
            <person name="Diabankana R.G.C."/>
            <person name="Afordoanyi D.M."/>
            <person name="Validov S.Z."/>
        </authorList>
    </citation>
    <scope>NUCLEOTIDE SEQUENCE</scope>
    <source>
        <strain evidence="5">MGMM8</strain>
    </source>
</reference>
<evidence type="ECO:0000313" key="5">
    <source>
        <dbReference type="EMBL" id="WMN01708.1"/>
    </source>
</evidence>
<protein>
    <submittedName>
        <fullName evidence="5">LuxR C-terminal-related transcriptional regulator</fullName>
    </submittedName>
</protein>
<feature type="domain" description="HTH luxR-type" evidence="4">
    <location>
        <begin position="304"/>
        <end position="369"/>
    </location>
</feature>
<dbReference type="Gene3D" id="3.30.450.40">
    <property type="match status" value="1"/>
</dbReference>
<dbReference type="Gene3D" id="1.10.10.10">
    <property type="entry name" value="Winged helix-like DNA-binding domain superfamily/Winged helix DNA-binding domain"/>
    <property type="match status" value="1"/>
</dbReference>
<keyword evidence="3" id="KW-0804">Transcription</keyword>
<evidence type="ECO:0000256" key="3">
    <source>
        <dbReference type="ARBA" id="ARBA00023163"/>
    </source>
</evidence>
<organism evidence="5 6">
    <name type="scientific">Rhodococcus erythropolis</name>
    <name type="common">Arthrobacter picolinophilus</name>
    <dbReference type="NCBI Taxonomy" id="1833"/>
    <lineage>
        <taxon>Bacteria</taxon>
        <taxon>Bacillati</taxon>
        <taxon>Actinomycetota</taxon>
        <taxon>Actinomycetes</taxon>
        <taxon>Mycobacteriales</taxon>
        <taxon>Nocardiaceae</taxon>
        <taxon>Rhodococcus</taxon>
        <taxon>Rhodococcus erythropolis group</taxon>
    </lineage>
</organism>
<dbReference type="InterPro" id="IPR029016">
    <property type="entry name" value="GAF-like_dom_sf"/>
</dbReference>
<dbReference type="GO" id="GO:0006355">
    <property type="term" value="P:regulation of DNA-templated transcription"/>
    <property type="evidence" value="ECO:0007669"/>
    <property type="project" value="InterPro"/>
</dbReference>
<accession>A0AAX3ZXC2</accession>
<dbReference type="EMBL" id="CP124545">
    <property type="protein sequence ID" value="WMN01708.1"/>
    <property type="molecule type" value="Genomic_DNA"/>
</dbReference>
<gene>
    <name evidence="5" type="ORF">QIE55_30820</name>
</gene>
<evidence type="ECO:0000256" key="2">
    <source>
        <dbReference type="ARBA" id="ARBA00023125"/>
    </source>
</evidence>
<dbReference type="PANTHER" id="PTHR44688">
    <property type="entry name" value="DNA-BINDING TRANSCRIPTIONAL ACTIVATOR DEVR_DOSR"/>
    <property type="match status" value="1"/>
</dbReference>
<dbReference type="Pfam" id="PF00196">
    <property type="entry name" value="GerE"/>
    <property type="match status" value="1"/>
</dbReference>
<dbReference type="RefSeq" id="WP_308370642.1">
    <property type="nucleotide sequence ID" value="NZ_CP124545.1"/>
</dbReference>
<dbReference type="AlphaFoldDB" id="A0AAX3ZXC2"/>
<dbReference type="PANTHER" id="PTHR44688:SF16">
    <property type="entry name" value="DNA-BINDING TRANSCRIPTIONAL ACTIVATOR DEVR_DOSR"/>
    <property type="match status" value="1"/>
</dbReference>
<dbReference type="InterPro" id="IPR036388">
    <property type="entry name" value="WH-like_DNA-bd_sf"/>
</dbReference>
<keyword evidence="1" id="KW-0805">Transcription regulation</keyword>
<dbReference type="SMART" id="SM00065">
    <property type="entry name" value="GAF"/>
    <property type="match status" value="1"/>
</dbReference>
<dbReference type="CDD" id="cd06170">
    <property type="entry name" value="LuxR_C_like"/>
    <property type="match status" value="1"/>
</dbReference>
<dbReference type="Pfam" id="PF13185">
    <property type="entry name" value="GAF_2"/>
    <property type="match status" value="1"/>
</dbReference>
<keyword evidence="2" id="KW-0238">DNA-binding</keyword>
<dbReference type="PROSITE" id="PS50043">
    <property type="entry name" value="HTH_LUXR_2"/>
    <property type="match status" value="1"/>
</dbReference>
<dbReference type="InterPro" id="IPR016032">
    <property type="entry name" value="Sig_transdc_resp-reg_C-effctor"/>
</dbReference>
<dbReference type="PROSITE" id="PS00622">
    <property type="entry name" value="HTH_LUXR_1"/>
    <property type="match status" value="1"/>
</dbReference>
<evidence type="ECO:0000259" key="4">
    <source>
        <dbReference type="PROSITE" id="PS50043"/>
    </source>
</evidence>
<evidence type="ECO:0000256" key="1">
    <source>
        <dbReference type="ARBA" id="ARBA00023015"/>
    </source>
</evidence>
<dbReference type="InterPro" id="IPR003018">
    <property type="entry name" value="GAF"/>
</dbReference>
<proteinExistence type="predicted"/>
<dbReference type="PRINTS" id="PR00038">
    <property type="entry name" value="HTHLUXR"/>
</dbReference>
<evidence type="ECO:0000313" key="6">
    <source>
        <dbReference type="Proteomes" id="UP001230933"/>
    </source>
</evidence>
<dbReference type="InterPro" id="IPR000792">
    <property type="entry name" value="Tscrpt_reg_LuxR_C"/>
</dbReference>
<dbReference type="SUPFAM" id="SSF46894">
    <property type="entry name" value="C-terminal effector domain of the bipartite response regulators"/>
    <property type="match status" value="1"/>
</dbReference>